<dbReference type="Proteomes" id="UP000198535">
    <property type="component" value="Unassembled WGS sequence"/>
</dbReference>
<proteinExistence type="predicted"/>
<reference evidence="3" key="1">
    <citation type="submission" date="2016-10" db="EMBL/GenBank/DDBJ databases">
        <authorList>
            <person name="Varghese N."/>
            <person name="Submissions S."/>
        </authorList>
    </citation>
    <scope>NUCLEOTIDE SEQUENCE [LARGE SCALE GENOMIC DNA]</scope>
    <source>
        <strain evidence="3">Mob M</strain>
    </source>
</reference>
<dbReference type="Gene3D" id="2.40.320.10">
    <property type="entry name" value="Hypothetical Protein Pfu-838710-001"/>
    <property type="match status" value="1"/>
</dbReference>
<dbReference type="AlphaFoldDB" id="A0A1I4T093"/>
<dbReference type="PANTHER" id="PTHR21028">
    <property type="entry name" value="SI:CH211-156B7.4"/>
    <property type="match status" value="1"/>
</dbReference>
<dbReference type="OrthoDB" id="46040at2157"/>
<name>A0A1I4T093_9EURY</name>
<evidence type="ECO:0000259" key="1">
    <source>
        <dbReference type="PROSITE" id="PS51707"/>
    </source>
</evidence>
<feature type="domain" description="CYTH" evidence="1">
    <location>
        <begin position="1"/>
        <end position="171"/>
    </location>
</feature>
<dbReference type="STRING" id="487685.SAMN04488696_2114"/>
<evidence type="ECO:0000313" key="2">
    <source>
        <dbReference type="EMBL" id="SFM70188.1"/>
    </source>
</evidence>
<dbReference type="PANTHER" id="PTHR21028:SF2">
    <property type="entry name" value="CYTH DOMAIN-CONTAINING PROTEIN"/>
    <property type="match status" value="1"/>
</dbReference>
<dbReference type="SUPFAM" id="SSF55154">
    <property type="entry name" value="CYTH-like phosphatases"/>
    <property type="match status" value="1"/>
</dbReference>
<dbReference type="PROSITE" id="PS51707">
    <property type="entry name" value="CYTH"/>
    <property type="match status" value="1"/>
</dbReference>
<gene>
    <name evidence="2" type="ORF">SAMN04488696_2114</name>
</gene>
<dbReference type="InterPro" id="IPR023577">
    <property type="entry name" value="CYTH_domain"/>
</dbReference>
<accession>A0A1I4T093</accession>
<dbReference type="InterPro" id="IPR033469">
    <property type="entry name" value="CYTH-like_dom_sf"/>
</dbReference>
<keyword evidence="3" id="KW-1185">Reference proteome</keyword>
<dbReference type="RefSeq" id="WP_091936698.1">
    <property type="nucleotide sequence ID" value="NZ_FOUJ01000004.1"/>
</dbReference>
<dbReference type="EMBL" id="FOUJ01000004">
    <property type="protein sequence ID" value="SFM70188.1"/>
    <property type="molecule type" value="Genomic_DNA"/>
</dbReference>
<protein>
    <submittedName>
        <fullName evidence="2">Adenylate cyclase</fullName>
    </submittedName>
</protein>
<evidence type="ECO:0000313" key="3">
    <source>
        <dbReference type="Proteomes" id="UP000198535"/>
    </source>
</evidence>
<dbReference type="SMART" id="SM01118">
    <property type="entry name" value="CYTH"/>
    <property type="match status" value="1"/>
</dbReference>
<dbReference type="NCBIfam" id="TIGR00318">
    <property type="entry name" value="cyaB"/>
    <property type="match status" value="1"/>
</dbReference>
<dbReference type="InterPro" id="IPR008173">
    <property type="entry name" value="Adenylyl_cyclase_CyaB"/>
</dbReference>
<sequence length="183" mass="20682">MIEIEVKARAEHQQVKELLTGMGAVLIGVQHHCDTYFNAPHRDFGETDEALRIRSVDGRSVMTYKGKKLDTVSKTREEFETEIDGGNTRSILLALGFYEAGVVKKTREVFRYENMTICLDNVGSLGEFIEVEITAESDVEIHTKDIFLFLAKLGIGEEDSIRTSYLEMVLLNNISEQCEEKKG</sequence>
<dbReference type="CDD" id="cd07890">
    <property type="entry name" value="CYTH-like_AC_IV-like"/>
    <property type="match status" value="1"/>
</dbReference>
<dbReference type="Pfam" id="PF01928">
    <property type="entry name" value="CYTH"/>
    <property type="match status" value="1"/>
</dbReference>
<organism evidence="2 3">
    <name type="scientific">Methanolobus profundi</name>
    <dbReference type="NCBI Taxonomy" id="487685"/>
    <lineage>
        <taxon>Archaea</taxon>
        <taxon>Methanobacteriati</taxon>
        <taxon>Methanobacteriota</taxon>
        <taxon>Stenosarchaea group</taxon>
        <taxon>Methanomicrobia</taxon>
        <taxon>Methanosarcinales</taxon>
        <taxon>Methanosarcinaceae</taxon>
        <taxon>Methanolobus</taxon>
    </lineage>
</organism>